<dbReference type="InterPro" id="IPR003425">
    <property type="entry name" value="CCB3/YggT"/>
</dbReference>
<protein>
    <submittedName>
        <fullName evidence="2">Membrane protein</fullName>
    </submittedName>
</protein>
<name>A0A0D0HXV2_9MICO</name>
<reference evidence="2 3" key="1">
    <citation type="submission" date="2015-01" db="EMBL/GenBank/DDBJ databases">
        <title>Draft genome sequence of Leucobacter komagatae strain VKM ST2845.</title>
        <authorList>
            <person name="Karlyshev A.V."/>
            <person name="Kudryashova E.B."/>
        </authorList>
    </citation>
    <scope>NUCLEOTIDE SEQUENCE [LARGE SCALE GENOMIC DNA]</scope>
    <source>
        <strain evidence="2 3">VKM ST2845</strain>
    </source>
</reference>
<dbReference type="Proteomes" id="UP000032120">
    <property type="component" value="Unassembled WGS sequence"/>
</dbReference>
<sequence length="98" mass="11096">MELLFIVGTVVVIALRLFVLLLWARFVLDWVTVLARGFRPKGVLAIAVEAVYTVTDPPIRMFRKVLPPIRLGQVALDLGWFLTMFACIILIRIIPGYV</sequence>
<keyword evidence="1" id="KW-1133">Transmembrane helix</keyword>
<keyword evidence="1" id="KW-0812">Transmembrane</keyword>
<dbReference type="AlphaFoldDB" id="A0A0D0HXV2"/>
<accession>A0A0D0HXV2</accession>
<keyword evidence="3" id="KW-1185">Reference proteome</keyword>
<comment type="caution">
    <text evidence="2">The sequence shown here is derived from an EMBL/GenBank/DDBJ whole genome shotgun (WGS) entry which is preliminary data.</text>
</comment>
<dbReference type="OrthoDB" id="3216131at2"/>
<evidence type="ECO:0000313" key="2">
    <source>
        <dbReference type="EMBL" id="KIP52421.1"/>
    </source>
</evidence>
<gene>
    <name evidence="2" type="ORF">SD72_09335</name>
</gene>
<evidence type="ECO:0000313" key="3">
    <source>
        <dbReference type="Proteomes" id="UP000032120"/>
    </source>
</evidence>
<evidence type="ECO:0000256" key="1">
    <source>
        <dbReference type="SAM" id="Phobius"/>
    </source>
</evidence>
<dbReference type="EMBL" id="JXSQ01000011">
    <property type="protein sequence ID" value="KIP52421.1"/>
    <property type="molecule type" value="Genomic_DNA"/>
</dbReference>
<keyword evidence="1" id="KW-0472">Membrane</keyword>
<proteinExistence type="predicted"/>
<dbReference type="Pfam" id="PF02325">
    <property type="entry name" value="CCB3_YggT"/>
    <property type="match status" value="1"/>
</dbReference>
<dbReference type="RefSeq" id="WP_042544186.1">
    <property type="nucleotide sequence ID" value="NZ_JXSQ01000011.1"/>
</dbReference>
<feature type="transmembrane region" description="Helical" evidence="1">
    <location>
        <begin position="6"/>
        <end position="28"/>
    </location>
</feature>
<organism evidence="2 3">
    <name type="scientific">Leucobacter komagatae</name>
    <dbReference type="NCBI Taxonomy" id="55969"/>
    <lineage>
        <taxon>Bacteria</taxon>
        <taxon>Bacillati</taxon>
        <taxon>Actinomycetota</taxon>
        <taxon>Actinomycetes</taxon>
        <taxon>Micrococcales</taxon>
        <taxon>Microbacteriaceae</taxon>
        <taxon>Leucobacter</taxon>
    </lineage>
</organism>
<feature type="transmembrane region" description="Helical" evidence="1">
    <location>
        <begin position="71"/>
        <end position="94"/>
    </location>
</feature>
<dbReference type="GO" id="GO:0016020">
    <property type="term" value="C:membrane"/>
    <property type="evidence" value="ECO:0007669"/>
    <property type="project" value="InterPro"/>
</dbReference>